<comment type="caution">
    <text evidence="7">The sequence shown here is derived from an EMBL/GenBank/DDBJ whole genome shotgun (WGS) entry which is preliminary data.</text>
</comment>
<comment type="similarity">
    <text evidence="2">Belongs to the NADH dehydrogenase family.</text>
</comment>
<dbReference type="Pfam" id="PF07992">
    <property type="entry name" value="Pyr_redox_2"/>
    <property type="match status" value="1"/>
</dbReference>
<protein>
    <submittedName>
        <fullName evidence="7">FAD-dependent pyridine nucleotide-disulfide oxidoreductase</fullName>
    </submittedName>
</protein>
<dbReference type="SUPFAM" id="SSF51905">
    <property type="entry name" value="FAD/NAD(P)-binding domain"/>
    <property type="match status" value="1"/>
</dbReference>
<sequence>MFLLTGSLPFLAGFPPTLVEHARRLLRRAGVTVIAGWNVTRVSPGRVELEDGSQFVSDLVAWCAGLEAPPLVRDLAVPHGKGGRIAVAPTLEIPGHPGVFAVGDVAEVRDPESGLLAPGTAQAALAEARSAAENLVARAQGTALAPFRYRERGVVV</sequence>
<comment type="cofactor">
    <cofactor evidence="1">
        <name>FAD</name>
        <dbReference type="ChEBI" id="CHEBI:57692"/>
    </cofactor>
</comment>
<reference evidence="7" key="2">
    <citation type="journal article" date="2014" name="ISME J.">
        <title>Microbial stratification in low pH oxic and suboxic macroscopic growths along an acid mine drainage.</title>
        <authorList>
            <person name="Mendez-Garcia C."/>
            <person name="Mesa V."/>
            <person name="Sprenger R.R."/>
            <person name="Richter M."/>
            <person name="Diez M.S."/>
            <person name="Solano J."/>
            <person name="Bargiela R."/>
            <person name="Golyshina O.V."/>
            <person name="Manteca A."/>
            <person name="Ramos J.L."/>
            <person name="Gallego J.R."/>
            <person name="Llorente I."/>
            <person name="Martins Dos Santos V.A."/>
            <person name="Jensen O.N."/>
            <person name="Pelaez A.I."/>
            <person name="Sanchez J."/>
            <person name="Ferrer M."/>
        </authorList>
    </citation>
    <scope>NUCLEOTIDE SEQUENCE</scope>
</reference>
<accession>T1BJY4</accession>
<reference evidence="7" key="1">
    <citation type="submission" date="2013-08" db="EMBL/GenBank/DDBJ databases">
        <authorList>
            <person name="Mendez C."/>
            <person name="Richter M."/>
            <person name="Ferrer M."/>
            <person name="Sanchez J."/>
        </authorList>
    </citation>
    <scope>NUCLEOTIDE SEQUENCE</scope>
</reference>
<dbReference type="Gene3D" id="3.50.50.100">
    <property type="match status" value="1"/>
</dbReference>
<feature type="non-terminal residue" evidence="7">
    <location>
        <position position="156"/>
    </location>
</feature>
<dbReference type="GO" id="GO:0019646">
    <property type="term" value="P:aerobic electron transport chain"/>
    <property type="evidence" value="ECO:0007669"/>
    <property type="project" value="TreeGrafter"/>
</dbReference>
<evidence type="ECO:0000256" key="4">
    <source>
        <dbReference type="ARBA" id="ARBA00022827"/>
    </source>
</evidence>
<gene>
    <name evidence="7" type="ORF">B2A_00274</name>
</gene>
<dbReference type="InterPro" id="IPR051169">
    <property type="entry name" value="NADH-Q_oxidoreductase"/>
</dbReference>
<dbReference type="GO" id="GO:0003955">
    <property type="term" value="F:NAD(P)H dehydrogenase (quinone) activity"/>
    <property type="evidence" value="ECO:0007669"/>
    <property type="project" value="TreeGrafter"/>
</dbReference>
<proteinExistence type="inferred from homology"/>
<keyword evidence="4" id="KW-0274">FAD</keyword>
<organism evidence="7">
    <name type="scientific">mine drainage metagenome</name>
    <dbReference type="NCBI Taxonomy" id="410659"/>
    <lineage>
        <taxon>unclassified sequences</taxon>
        <taxon>metagenomes</taxon>
        <taxon>ecological metagenomes</taxon>
    </lineage>
</organism>
<evidence type="ECO:0000256" key="1">
    <source>
        <dbReference type="ARBA" id="ARBA00001974"/>
    </source>
</evidence>
<dbReference type="PANTHER" id="PTHR42913">
    <property type="entry name" value="APOPTOSIS-INDUCING FACTOR 1"/>
    <property type="match status" value="1"/>
</dbReference>
<dbReference type="InterPro" id="IPR023753">
    <property type="entry name" value="FAD/NAD-binding_dom"/>
</dbReference>
<evidence type="ECO:0000259" key="6">
    <source>
        <dbReference type="Pfam" id="PF07992"/>
    </source>
</evidence>
<evidence type="ECO:0000313" key="7">
    <source>
        <dbReference type="EMBL" id="EQD68828.1"/>
    </source>
</evidence>
<dbReference type="PANTHER" id="PTHR42913:SF3">
    <property type="entry name" value="64 KDA MITOCHONDRIAL NADH DEHYDROGENASE (EUROFUNG)"/>
    <property type="match status" value="1"/>
</dbReference>
<name>T1BJY4_9ZZZZ</name>
<keyword evidence="3" id="KW-0285">Flavoprotein</keyword>
<feature type="domain" description="FAD/NAD(P)-binding" evidence="6">
    <location>
        <begin position="11"/>
        <end position="128"/>
    </location>
</feature>
<evidence type="ECO:0000256" key="3">
    <source>
        <dbReference type="ARBA" id="ARBA00022630"/>
    </source>
</evidence>
<evidence type="ECO:0000256" key="5">
    <source>
        <dbReference type="ARBA" id="ARBA00023002"/>
    </source>
</evidence>
<dbReference type="InterPro" id="IPR036188">
    <property type="entry name" value="FAD/NAD-bd_sf"/>
</dbReference>
<dbReference type="AlphaFoldDB" id="T1BJY4"/>
<keyword evidence="5" id="KW-0560">Oxidoreductase</keyword>
<evidence type="ECO:0000256" key="2">
    <source>
        <dbReference type="ARBA" id="ARBA00005272"/>
    </source>
</evidence>
<dbReference type="EMBL" id="AUZZ01000198">
    <property type="protein sequence ID" value="EQD68828.1"/>
    <property type="molecule type" value="Genomic_DNA"/>
</dbReference>